<evidence type="ECO:0000256" key="5">
    <source>
        <dbReference type="ARBA" id="ARBA00023004"/>
    </source>
</evidence>
<keyword evidence="5 7" id="KW-0408">Iron</keyword>
<dbReference type="GO" id="GO:0005737">
    <property type="term" value="C:cytoplasm"/>
    <property type="evidence" value="ECO:0000318"/>
    <property type="project" value="GO_Central"/>
</dbReference>
<dbReference type="GO" id="GO:0016712">
    <property type="term" value="F:oxidoreductase activity, acting on paired donors, with incorporation or reduction of molecular oxygen, reduced flavin or flavoprotein as one donor, and incorporation of one atom of oxygen"/>
    <property type="evidence" value="ECO:0000318"/>
    <property type="project" value="GO_Central"/>
</dbReference>
<dbReference type="AlphaFoldDB" id="A0A7M7PCQ3"/>
<dbReference type="PRINTS" id="PR00463">
    <property type="entry name" value="EP450I"/>
</dbReference>
<dbReference type="GO" id="GO:0008395">
    <property type="term" value="F:steroid hydroxylase activity"/>
    <property type="evidence" value="ECO:0000318"/>
    <property type="project" value="GO_Central"/>
</dbReference>
<sequence>MFTFTLTIVTILICIIYISTSIYRSKLAVSGIKKHDNNKNNDNDNERSLKGSQQGNVCQWLQGNLPPGPRGWPIIGNLHQLMFTGKKQHDIINEWANEFGEVFTFRIFSTRFVILNSLPLIQKTFQNPDINDMATIPPCNKALGVSTNKGIGIIAASEGPAWKDLRGFLISILRKMKFGPNSIENFAAEEAVRLLDNFHSKDEEFFDPASAVNIAVANITTRLTMGKTFPYDDKEFLRLTQLADDTFDYFGTGAIYSLVPELSYLPSTGNRKGEEAIAEMFDFIRQSVGDHRKHFDPNPEPRDMVECFLLEQHERRSKGDIGVFDDTNMLQFTWDVLIGGWQTTNTTILWYLFILAQQTDAQHRVQAELDRVVGRDRLPALTDRASLPYVHATMAECYRLSGLLPMQIPHRSRCDVTVGGYDVPRGSYVASNTHFLCSSPTLWHEPEEFRPERFIDETGAFDRKREAGLVEFGVGRRACPGEQLSRTELFVLFSHIFHRFIIELHDDVPRTMEGTTGLTVNPLPFKICAIQRF</sequence>
<keyword evidence="6 8" id="KW-0503">Monooxygenase</keyword>
<dbReference type="OMA" id="INEWANE"/>
<dbReference type="PRINTS" id="PR00385">
    <property type="entry name" value="P450"/>
</dbReference>
<comment type="similarity">
    <text evidence="2 8">Belongs to the cytochrome P450 family.</text>
</comment>
<evidence type="ECO:0000256" key="1">
    <source>
        <dbReference type="ARBA" id="ARBA00001971"/>
    </source>
</evidence>
<comment type="cofactor">
    <cofactor evidence="1 7">
        <name>heme</name>
        <dbReference type="ChEBI" id="CHEBI:30413"/>
    </cofactor>
</comment>
<dbReference type="Pfam" id="PF00067">
    <property type="entry name" value="p450"/>
    <property type="match status" value="1"/>
</dbReference>
<dbReference type="Gene3D" id="1.10.630.10">
    <property type="entry name" value="Cytochrome P450"/>
    <property type="match status" value="1"/>
</dbReference>
<dbReference type="GO" id="GO:0006082">
    <property type="term" value="P:organic acid metabolic process"/>
    <property type="evidence" value="ECO:0000318"/>
    <property type="project" value="GO_Central"/>
</dbReference>
<dbReference type="InterPro" id="IPR050182">
    <property type="entry name" value="Cytochrome_P450_fam2"/>
</dbReference>
<dbReference type="FunFam" id="1.10.630.10:FF:000036">
    <property type="entry name" value="CYtochrome P450 family"/>
    <property type="match status" value="1"/>
</dbReference>
<dbReference type="InterPro" id="IPR001128">
    <property type="entry name" value="Cyt_P450"/>
</dbReference>
<evidence type="ECO:0000313" key="9">
    <source>
        <dbReference type="EnsemblMetazoa" id="XP_030847253"/>
    </source>
</evidence>
<evidence type="ECO:0008006" key="11">
    <source>
        <dbReference type="Google" id="ProtNLM"/>
    </source>
</evidence>
<organism evidence="9 10">
    <name type="scientific">Strongylocentrotus purpuratus</name>
    <name type="common">Purple sea urchin</name>
    <dbReference type="NCBI Taxonomy" id="7668"/>
    <lineage>
        <taxon>Eukaryota</taxon>
        <taxon>Metazoa</taxon>
        <taxon>Echinodermata</taxon>
        <taxon>Eleutherozoa</taxon>
        <taxon>Echinozoa</taxon>
        <taxon>Echinoidea</taxon>
        <taxon>Euechinoidea</taxon>
        <taxon>Echinacea</taxon>
        <taxon>Camarodonta</taxon>
        <taxon>Echinidea</taxon>
        <taxon>Strongylocentrotidae</taxon>
        <taxon>Strongylocentrotus</taxon>
    </lineage>
</organism>
<name>A0A7M7PCQ3_STRPU</name>
<reference evidence="10" key="1">
    <citation type="submission" date="2015-02" db="EMBL/GenBank/DDBJ databases">
        <title>Genome sequencing for Strongylocentrotus purpuratus.</title>
        <authorList>
            <person name="Murali S."/>
            <person name="Liu Y."/>
            <person name="Vee V."/>
            <person name="English A."/>
            <person name="Wang M."/>
            <person name="Skinner E."/>
            <person name="Han Y."/>
            <person name="Muzny D.M."/>
            <person name="Worley K.C."/>
            <person name="Gibbs R.A."/>
        </authorList>
    </citation>
    <scope>NUCLEOTIDE SEQUENCE</scope>
</reference>
<dbReference type="InterPro" id="IPR036396">
    <property type="entry name" value="Cyt_P450_sf"/>
</dbReference>
<dbReference type="GeneID" id="576621"/>
<evidence type="ECO:0000256" key="7">
    <source>
        <dbReference type="PIRSR" id="PIRSR602401-1"/>
    </source>
</evidence>
<keyword evidence="4 8" id="KW-0560">Oxidoreductase</keyword>
<dbReference type="GO" id="GO:0008202">
    <property type="term" value="P:steroid metabolic process"/>
    <property type="evidence" value="ECO:0000318"/>
    <property type="project" value="GO_Central"/>
</dbReference>
<dbReference type="OrthoDB" id="3934656at2759"/>
<proteinExistence type="inferred from homology"/>
<accession>A0A7M7PCQ3</accession>
<evidence type="ECO:0000313" key="10">
    <source>
        <dbReference type="Proteomes" id="UP000007110"/>
    </source>
</evidence>
<dbReference type="InParanoid" id="A0A7M7PCQ3"/>
<dbReference type="GO" id="GO:0006805">
    <property type="term" value="P:xenobiotic metabolic process"/>
    <property type="evidence" value="ECO:0000318"/>
    <property type="project" value="GO_Central"/>
</dbReference>
<keyword evidence="3 7" id="KW-0479">Metal-binding</keyword>
<keyword evidence="7 8" id="KW-0349">Heme</keyword>
<evidence type="ECO:0000256" key="2">
    <source>
        <dbReference type="ARBA" id="ARBA00010617"/>
    </source>
</evidence>
<dbReference type="GO" id="GO:0020037">
    <property type="term" value="F:heme binding"/>
    <property type="evidence" value="ECO:0000318"/>
    <property type="project" value="GO_Central"/>
</dbReference>
<dbReference type="InterPro" id="IPR017972">
    <property type="entry name" value="Cyt_P450_CS"/>
</dbReference>
<feature type="binding site" description="axial binding residue" evidence="7">
    <location>
        <position position="479"/>
    </location>
    <ligand>
        <name>heme</name>
        <dbReference type="ChEBI" id="CHEBI:30413"/>
    </ligand>
    <ligandPart>
        <name>Fe</name>
        <dbReference type="ChEBI" id="CHEBI:18248"/>
    </ligandPart>
</feature>
<dbReference type="InterPro" id="IPR002401">
    <property type="entry name" value="Cyt_P450_E_grp-I"/>
</dbReference>
<evidence type="ECO:0000256" key="3">
    <source>
        <dbReference type="ARBA" id="ARBA00022723"/>
    </source>
</evidence>
<dbReference type="KEGG" id="spu:576621"/>
<dbReference type="SUPFAM" id="SSF48264">
    <property type="entry name" value="Cytochrome P450"/>
    <property type="match status" value="1"/>
</dbReference>
<evidence type="ECO:0000256" key="6">
    <source>
        <dbReference type="ARBA" id="ARBA00023033"/>
    </source>
</evidence>
<reference evidence="9" key="2">
    <citation type="submission" date="2021-01" db="UniProtKB">
        <authorList>
            <consortium name="EnsemblMetazoa"/>
        </authorList>
    </citation>
    <scope>IDENTIFICATION</scope>
</reference>
<dbReference type="PANTHER" id="PTHR24300">
    <property type="entry name" value="CYTOCHROME P450 508A4-RELATED"/>
    <property type="match status" value="1"/>
</dbReference>
<dbReference type="GO" id="GO:0005506">
    <property type="term" value="F:iron ion binding"/>
    <property type="evidence" value="ECO:0007669"/>
    <property type="project" value="InterPro"/>
</dbReference>
<keyword evidence="10" id="KW-1185">Reference proteome</keyword>
<dbReference type="EnsemblMetazoa" id="XM_030991393">
    <property type="protein sequence ID" value="XP_030847253"/>
    <property type="gene ID" value="LOC576621"/>
</dbReference>
<evidence type="ECO:0000256" key="8">
    <source>
        <dbReference type="RuleBase" id="RU000461"/>
    </source>
</evidence>
<evidence type="ECO:0000256" key="4">
    <source>
        <dbReference type="ARBA" id="ARBA00023002"/>
    </source>
</evidence>
<dbReference type="PROSITE" id="PS00086">
    <property type="entry name" value="CYTOCHROME_P450"/>
    <property type="match status" value="1"/>
</dbReference>
<dbReference type="RefSeq" id="XP_030847253.1">
    <property type="nucleotide sequence ID" value="XM_030991393.1"/>
</dbReference>
<dbReference type="Proteomes" id="UP000007110">
    <property type="component" value="Unassembled WGS sequence"/>
</dbReference>
<dbReference type="PANTHER" id="PTHR24300:SF397">
    <property type="entry name" value="CYTOCHROME P450 2U1"/>
    <property type="match status" value="1"/>
</dbReference>
<protein>
    <recommendedName>
        <fullName evidence="11">Cytochrome P450</fullName>
    </recommendedName>
</protein>